<protein>
    <recommendedName>
        <fullName evidence="4">Ketoreductase domain-containing protein</fullName>
    </recommendedName>
</protein>
<keyword evidence="6" id="KW-1185">Reference proteome</keyword>
<accession>A0AAD5THE4</accession>
<dbReference type="PANTHER" id="PTHR48107">
    <property type="entry name" value="NADPH-DEPENDENT ALDEHYDE REDUCTASE-LIKE PROTEIN, CHLOROPLASTIC-RELATED"/>
    <property type="match status" value="1"/>
</dbReference>
<name>A0AAD5THE4_9FUNG</name>
<proteinExistence type="inferred from homology"/>
<organism evidence="5 6">
    <name type="scientific">Geranomyces variabilis</name>
    <dbReference type="NCBI Taxonomy" id="109894"/>
    <lineage>
        <taxon>Eukaryota</taxon>
        <taxon>Fungi</taxon>
        <taxon>Fungi incertae sedis</taxon>
        <taxon>Chytridiomycota</taxon>
        <taxon>Chytridiomycota incertae sedis</taxon>
        <taxon>Chytridiomycetes</taxon>
        <taxon>Spizellomycetales</taxon>
        <taxon>Powellomycetaceae</taxon>
        <taxon>Geranomyces</taxon>
    </lineage>
</organism>
<dbReference type="SMART" id="SM00822">
    <property type="entry name" value="PKS_KR"/>
    <property type="match status" value="1"/>
</dbReference>
<evidence type="ECO:0000313" key="6">
    <source>
        <dbReference type="Proteomes" id="UP001212152"/>
    </source>
</evidence>
<reference evidence="5" key="1">
    <citation type="submission" date="2020-05" db="EMBL/GenBank/DDBJ databases">
        <title>Phylogenomic resolution of chytrid fungi.</title>
        <authorList>
            <person name="Stajich J.E."/>
            <person name="Amses K."/>
            <person name="Simmons R."/>
            <person name="Seto K."/>
            <person name="Myers J."/>
            <person name="Bonds A."/>
            <person name="Quandt C.A."/>
            <person name="Barry K."/>
            <person name="Liu P."/>
            <person name="Grigoriev I."/>
            <person name="Longcore J.E."/>
            <person name="James T.Y."/>
        </authorList>
    </citation>
    <scope>NUCLEOTIDE SEQUENCE</scope>
    <source>
        <strain evidence="5">JEL0379</strain>
    </source>
</reference>
<dbReference type="PRINTS" id="PR00080">
    <property type="entry name" value="SDRFAMILY"/>
</dbReference>
<dbReference type="SUPFAM" id="SSF51735">
    <property type="entry name" value="NAD(P)-binding Rossmann-fold domains"/>
    <property type="match status" value="1"/>
</dbReference>
<dbReference type="Pfam" id="PF00106">
    <property type="entry name" value="adh_short"/>
    <property type="match status" value="1"/>
</dbReference>
<dbReference type="Proteomes" id="UP001212152">
    <property type="component" value="Unassembled WGS sequence"/>
</dbReference>
<sequence>MGVMRSVEVELSASIVSWSGYGKLVPITCLRSTSHGAEGGGGSSRHIPPSLHHIPSLSIMTTADVATTTPAATDAAAAAAATTQLARYPSLKGKVAVVTGGARGIGKSIALTLAASGAHVVINYVSDASNEKAAALVHEIKALGSDAIAVQADVSYAAGAKTLIDATVAHFSHIDILVNNAGMLSMGMLEDISEDTYDLVFRVNTKSVFLTTQAASPHIRDNGRVVCITTGSNRTAHAYTSAYGASKSAVESLARAWASEVIWGVAHISGALFSCPHAFMPALTVTFSRLVIQLGGKRKITVNSVSPGNTETDMYNNVVSQFGPAIKVKAANETLLKRIAVPQDIANITAFLCSSDGEWITAQTIQASGGRFIAV</sequence>
<gene>
    <name evidence="5" type="ORF">HDU87_000641</name>
</gene>
<comment type="caution">
    <text evidence="5">The sequence shown here is derived from an EMBL/GenBank/DDBJ whole genome shotgun (WGS) entry which is preliminary data.</text>
</comment>
<dbReference type="PRINTS" id="PR00081">
    <property type="entry name" value="GDHRDH"/>
</dbReference>
<comment type="similarity">
    <text evidence="1 3">Belongs to the short-chain dehydrogenases/reductases (SDR) family.</text>
</comment>
<keyword evidence="2" id="KW-0560">Oxidoreductase</keyword>
<dbReference type="Pfam" id="PF13561">
    <property type="entry name" value="adh_short_C2"/>
    <property type="match status" value="1"/>
</dbReference>
<evidence type="ECO:0000256" key="1">
    <source>
        <dbReference type="ARBA" id="ARBA00006484"/>
    </source>
</evidence>
<evidence type="ECO:0000259" key="4">
    <source>
        <dbReference type="SMART" id="SM00822"/>
    </source>
</evidence>
<evidence type="ECO:0000313" key="5">
    <source>
        <dbReference type="EMBL" id="KAJ3169366.1"/>
    </source>
</evidence>
<evidence type="ECO:0000256" key="3">
    <source>
        <dbReference type="RuleBase" id="RU000363"/>
    </source>
</evidence>
<dbReference type="Gene3D" id="3.40.50.720">
    <property type="entry name" value="NAD(P)-binding Rossmann-like Domain"/>
    <property type="match status" value="1"/>
</dbReference>
<dbReference type="InterPro" id="IPR002347">
    <property type="entry name" value="SDR_fam"/>
</dbReference>
<dbReference type="InterPro" id="IPR057326">
    <property type="entry name" value="KR_dom"/>
</dbReference>
<dbReference type="AlphaFoldDB" id="A0AAD5THE4"/>
<dbReference type="FunFam" id="3.40.50.720:FF:000084">
    <property type="entry name" value="Short-chain dehydrogenase reductase"/>
    <property type="match status" value="1"/>
</dbReference>
<dbReference type="EMBL" id="JADGJQ010000108">
    <property type="protein sequence ID" value="KAJ3169366.1"/>
    <property type="molecule type" value="Genomic_DNA"/>
</dbReference>
<feature type="domain" description="Ketoreductase" evidence="4">
    <location>
        <begin position="94"/>
        <end position="271"/>
    </location>
</feature>
<dbReference type="GO" id="GO:0016614">
    <property type="term" value="F:oxidoreductase activity, acting on CH-OH group of donors"/>
    <property type="evidence" value="ECO:0007669"/>
    <property type="project" value="UniProtKB-ARBA"/>
</dbReference>
<dbReference type="InterPro" id="IPR036291">
    <property type="entry name" value="NAD(P)-bd_dom_sf"/>
</dbReference>
<evidence type="ECO:0000256" key="2">
    <source>
        <dbReference type="ARBA" id="ARBA00023002"/>
    </source>
</evidence>
<dbReference type="PANTHER" id="PTHR48107:SF7">
    <property type="entry name" value="RE15974P"/>
    <property type="match status" value="1"/>
</dbReference>